<reference evidence="1 2" key="1">
    <citation type="submission" date="2016-07" db="EMBL/GenBank/DDBJ databases">
        <title>Pervasive Adenine N6-methylation of Active Genes in Fungi.</title>
        <authorList>
            <consortium name="DOE Joint Genome Institute"/>
            <person name="Mondo S.J."/>
            <person name="Dannebaum R.O."/>
            <person name="Kuo R.C."/>
            <person name="Labutti K."/>
            <person name="Haridas S."/>
            <person name="Kuo A."/>
            <person name="Salamov A."/>
            <person name="Ahrendt S.R."/>
            <person name="Lipzen A."/>
            <person name="Sullivan W."/>
            <person name="Andreopoulos W.B."/>
            <person name="Clum A."/>
            <person name="Lindquist E."/>
            <person name="Daum C."/>
            <person name="Ramamoorthy G.K."/>
            <person name="Gryganskyi A."/>
            <person name="Culley D."/>
            <person name="Magnuson J.K."/>
            <person name="James T.Y."/>
            <person name="O'Malley M.A."/>
            <person name="Stajich J.E."/>
            <person name="Spatafora J.W."/>
            <person name="Visel A."/>
            <person name="Grigoriev I.V."/>
        </authorList>
    </citation>
    <scope>NUCLEOTIDE SEQUENCE [LARGE SCALE GENOMIC DNA]</scope>
    <source>
        <strain evidence="1 2">CBS 115471</strain>
    </source>
</reference>
<evidence type="ECO:0000313" key="2">
    <source>
        <dbReference type="Proteomes" id="UP000193144"/>
    </source>
</evidence>
<protein>
    <submittedName>
        <fullName evidence="1">Uncharacterized protein</fullName>
    </submittedName>
</protein>
<evidence type="ECO:0000313" key="1">
    <source>
        <dbReference type="EMBL" id="ORY08190.1"/>
    </source>
</evidence>
<accession>A0A1Y1ZD33</accession>
<organism evidence="1 2">
    <name type="scientific">Clohesyomyces aquaticus</name>
    <dbReference type="NCBI Taxonomy" id="1231657"/>
    <lineage>
        <taxon>Eukaryota</taxon>
        <taxon>Fungi</taxon>
        <taxon>Dikarya</taxon>
        <taxon>Ascomycota</taxon>
        <taxon>Pezizomycotina</taxon>
        <taxon>Dothideomycetes</taxon>
        <taxon>Pleosporomycetidae</taxon>
        <taxon>Pleosporales</taxon>
        <taxon>Lindgomycetaceae</taxon>
        <taxon>Clohesyomyces</taxon>
    </lineage>
</organism>
<sequence length="159" mass="17668">MRIGASELLSGFEFTSLRPSFAVVLGVDEATGYGASLKLIHILSETIADDDLKSILKRGESTTQCWVTDKQVTSLSAGEKGTSIVWENSLKGYAGGWLGQVQWRDIGAVDDIFVSASLQSEWKNIEERTVRFTIEIDHRPHESSRVDEIRIGKKGSYCW</sequence>
<gene>
    <name evidence="1" type="ORF">BCR34DRAFT_13592</name>
</gene>
<dbReference type="AlphaFoldDB" id="A0A1Y1ZD33"/>
<keyword evidence="2" id="KW-1185">Reference proteome</keyword>
<comment type="caution">
    <text evidence="1">The sequence shown here is derived from an EMBL/GenBank/DDBJ whole genome shotgun (WGS) entry which is preliminary data.</text>
</comment>
<dbReference type="EMBL" id="MCFA01000103">
    <property type="protein sequence ID" value="ORY08190.1"/>
    <property type="molecule type" value="Genomic_DNA"/>
</dbReference>
<name>A0A1Y1ZD33_9PLEO</name>
<proteinExistence type="predicted"/>
<dbReference type="Proteomes" id="UP000193144">
    <property type="component" value="Unassembled WGS sequence"/>
</dbReference>